<comment type="pathway">
    <text evidence="2">Sulfur metabolism; glutathione biosynthesis; glutathione from L-cysteine and L-glutamate: step 2/2.</text>
</comment>
<keyword evidence="10" id="KW-0460">Magnesium</keyword>
<keyword evidence="7" id="KW-0479">Metal-binding</keyword>
<keyword evidence="8" id="KW-0547">Nucleotide-binding</keyword>
<dbReference type="PANTHER" id="PTHR11130">
    <property type="entry name" value="GLUTATHIONE SYNTHETASE"/>
    <property type="match status" value="1"/>
</dbReference>
<dbReference type="InterPro" id="IPR004887">
    <property type="entry name" value="GSH_synth_subst-bd"/>
</dbReference>
<evidence type="ECO:0000256" key="1">
    <source>
        <dbReference type="ARBA" id="ARBA00001946"/>
    </source>
</evidence>
<gene>
    <name evidence="12" type="ORF">L2725_19935</name>
</gene>
<keyword evidence="6" id="KW-0317">Glutathione biosynthesis</keyword>
<feature type="domain" description="Glutathione synthase substrate-binding" evidence="11">
    <location>
        <begin position="200"/>
        <end position="308"/>
    </location>
</feature>
<evidence type="ECO:0000256" key="7">
    <source>
        <dbReference type="ARBA" id="ARBA00022723"/>
    </source>
</evidence>
<evidence type="ECO:0000313" key="13">
    <source>
        <dbReference type="Proteomes" id="UP001202831"/>
    </source>
</evidence>
<evidence type="ECO:0000256" key="6">
    <source>
        <dbReference type="ARBA" id="ARBA00022684"/>
    </source>
</evidence>
<evidence type="ECO:0000256" key="8">
    <source>
        <dbReference type="ARBA" id="ARBA00022741"/>
    </source>
</evidence>
<keyword evidence="9" id="KW-0067">ATP-binding</keyword>
<accession>A0ABT0NBZ9</accession>
<evidence type="ECO:0000259" key="11">
    <source>
        <dbReference type="Pfam" id="PF03199"/>
    </source>
</evidence>
<evidence type="ECO:0000256" key="4">
    <source>
        <dbReference type="ARBA" id="ARBA00012214"/>
    </source>
</evidence>
<keyword evidence="5" id="KW-0436">Ligase</keyword>
<dbReference type="InterPro" id="IPR037013">
    <property type="entry name" value="GSH-S_sub-bd_sf"/>
</dbReference>
<evidence type="ECO:0000256" key="5">
    <source>
        <dbReference type="ARBA" id="ARBA00022598"/>
    </source>
</evidence>
<reference evidence="12 13" key="1">
    <citation type="submission" date="2022-01" db="EMBL/GenBank/DDBJ databases">
        <title>Whole genome-based taxonomy of the Shewanellaceae.</title>
        <authorList>
            <person name="Martin-Rodriguez A.J."/>
        </authorList>
    </citation>
    <scope>NUCLEOTIDE SEQUENCE [LARGE SCALE GENOMIC DNA]</scope>
    <source>
        <strain evidence="12 13">DSM 21332</strain>
    </source>
</reference>
<dbReference type="RefSeq" id="WP_249250570.1">
    <property type="nucleotide sequence ID" value="NZ_JAKIKT010000010.1"/>
</dbReference>
<evidence type="ECO:0000256" key="2">
    <source>
        <dbReference type="ARBA" id="ARBA00004965"/>
    </source>
</evidence>
<dbReference type="Proteomes" id="UP001202831">
    <property type="component" value="Unassembled WGS sequence"/>
</dbReference>
<dbReference type="Pfam" id="PF03199">
    <property type="entry name" value="GSH_synthase"/>
    <property type="match status" value="1"/>
</dbReference>
<sequence length="478" mass="53110">MHTPFPSSLDGDAVQQLTEWAIMHGQAFRKTDGTARHAPFSLSPLPISQDELERLTRVIPLISRVIDRVSENHHFLQDALGPAASADPFFGRLLEMHQQLHANPGEVRRIPLLVMRTDFMQDQVFGPKVIEFNGIAAGMAPFGQRVAELHRFVQQQWPGLVPDLNKHQLVENRGMHLLARAMANAAIEVNRIHGGEGKPTFLMVVQGNEDNVYDQHLLAQEIQSCGVRTIRRTFDQLADQLYTGDNHRLMLEGEGAIDLVYLRAGYQYSDYFSLSRRDAICCHTLCQTRLFIEKHAVAVNATIGQQLATSKAMQLILTNMSPEEYASFGLTVEEANQIKSVLAEMRQVSPASIKHFIENEDINNWVLKNQGEGGGHCIFGSDIIGKLHTLPQADHAAWAVMQKLTPETRRALVIRDAKAHLVDELVSEIGLFSVMFNGNPATDLDGYAGYLIRSKPAHEGEGGVHSGQGVLDSLQLLD</sequence>
<keyword evidence="13" id="KW-1185">Reference proteome</keyword>
<dbReference type="InterPro" id="IPR014042">
    <property type="entry name" value="Glutathione_synthase_a-hlx"/>
</dbReference>
<evidence type="ECO:0000256" key="10">
    <source>
        <dbReference type="ARBA" id="ARBA00022842"/>
    </source>
</evidence>
<evidence type="ECO:0000256" key="9">
    <source>
        <dbReference type="ARBA" id="ARBA00022840"/>
    </source>
</evidence>
<dbReference type="Pfam" id="PF03917">
    <property type="entry name" value="GSH_synth_ATP"/>
    <property type="match status" value="1"/>
</dbReference>
<dbReference type="PANTHER" id="PTHR11130:SF0">
    <property type="entry name" value="GLUTATHIONE SYNTHETASE"/>
    <property type="match status" value="1"/>
</dbReference>
<proteinExistence type="inferred from homology"/>
<comment type="caution">
    <text evidence="12">The sequence shown here is derived from an EMBL/GenBank/DDBJ whole genome shotgun (WGS) entry which is preliminary data.</text>
</comment>
<dbReference type="Gene3D" id="3.30.1490.80">
    <property type="match status" value="1"/>
</dbReference>
<dbReference type="EC" id="6.3.2.3" evidence="4"/>
<name>A0ABT0NBZ9_9GAMM</name>
<dbReference type="Gene3D" id="3.30.470.20">
    <property type="entry name" value="ATP-grasp fold, B domain"/>
    <property type="match status" value="1"/>
</dbReference>
<dbReference type="InterPro" id="IPR014049">
    <property type="entry name" value="Glutathione_synthase_N_euk"/>
</dbReference>
<dbReference type="PIRSF" id="PIRSF001558">
    <property type="entry name" value="GSHase"/>
    <property type="match status" value="1"/>
</dbReference>
<comment type="cofactor">
    <cofactor evidence="1">
        <name>Mg(2+)</name>
        <dbReference type="ChEBI" id="CHEBI:18420"/>
    </cofactor>
</comment>
<dbReference type="Gene3D" id="1.10.1080.10">
    <property type="entry name" value="Glutathione Synthetase, Chain A, domain 3"/>
    <property type="match status" value="1"/>
</dbReference>
<dbReference type="EMBL" id="JAKIKT010000010">
    <property type="protein sequence ID" value="MCL2916014.1"/>
    <property type="molecule type" value="Genomic_DNA"/>
</dbReference>
<dbReference type="InterPro" id="IPR014709">
    <property type="entry name" value="Glutathione_synthase_C_euk"/>
</dbReference>
<evidence type="ECO:0000256" key="3">
    <source>
        <dbReference type="ARBA" id="ARBA00010385"/>
    </source>
</evidence>
<dbReference type="Gene3D" id="3.40.50.1760">
    <property type="entry name" value="Glutathione synthase, substrate-binding domain superfamily, eukaryotic"/>
    <property type="match status" value="1"/>
</dbReference>
<dbReference type="Gene3D" id="3.30.1490.50">
    <property type="match status" value="1"/>
</dbReference>
<protein>
    <recommendedName>
        <fullName evidence="4">glutathione synthase</fullName>
        <ecNumber evidence="4">6.3.2.3</ecNumber>
    </recommendedName>
</protein>
<evidence type="ECO:0000313" key="12">
    <source>
        <dbReference type="EMBL" id="MCL2916014.1"/>
    </source>
</evidence>
<dbReference type="InterPro" id="IPR005615">
    <property type="entry name" value="Glutathione_synthase"/>
</dbReference>
<organism evidence="12 13">
    <name type="scientific">Shewanella corallii</name>
    <dbReference type="NCBI Taxonomy" id="560080"/>
    <lineage>
        <taxon>Bacteria</taxon>
        <taxon>Pseudomonadati</taxon>
        <taxon>Pseudomonadota</taxon>
        <taxon>Gammaproteobacteria</taxon>
        <taxon>Alteromonadales</taxon>
        <taxon>Shewanellaceae</taxon>
        <taxon>Shewanella</taxon>
    </lineage>
</organism>
<dbReference type="InterPro" id="IPR016185">
    <property type="entry name" value="PreATP-grasp_dom_sf"/>
</dbReference>
<dbReference type="SUPFAM" id="SSF56059">
    <property type="entry name" value="Glutathione synthetase ATP-binding domain-like"/>
    <property type="match status" value="1"/>
</dbReference>
<comment type="similarity">
    <text evidence="3">Belongs to the eukaryotic GSH synthase family.</text>
</comment>
<dbReference type="SUPFAM" id="SSF52440">
    <property type="entry name" value="PreATP-grasp domain"/>
    <property type="match status" value="1"/>
</dbReference>